<accession>A0A2R7Y2A6</accession>
<dbReference type="Proteomes" id="UP000244066">
    <property type="component" value="Unassembled WGS sequence"/>
</dbReference>
<sequence length="221" mass="25472">MLFTSYFIFSIVLGAFLYVSLADVLSTNERLKGVVSELLVQQDELFTNYSRLVTNYDALNASYRQLVENYRELQSAYSELLSAYASLSANHTSLSARFKDLNASYVELMHKYEKLRHDYDVLYTVLYKPLENKTVPRVDELKAWLKEDPTDTIQYRDPDFVCGDFAMMLSFHAKLKGWDMGGRSSLRTRCGRGEVQPCIQRHTLRRGARLCRGPDGFCLVE</sequence>
<dbReference type="EMBL" id="NDWU01000014">
    <property type="protein sequence ID" value="PUA31675.1"/>
    <property type="molecule type" value="Genomic_DNA"/>
</dbReference>
<evidence type="ECO:0000256" key="1">
    <source>
        <dbReference type="SAM" id="Coils"/>
    </source>
</evidence>
<gene>
    <name evidence="2" type="ORF">B9J98_05655</name>
</gene>
<dbReference type="SUPFAM" id="SSF90257">
    <property type="entry name" value="Myosin rod fragments"/>
    <property type="match status" value="1"/>
</dbReference>
<keyword evidence="1" id="KW-0175">Coiled coil</keyword>
<dbReference type="Gene3D" id="1.20.5.400">
    <property type="match status" value="1"/>
</dbReference>
<proteinExistence type="predicted"/>
<dbReference type="AlphaFoldDB" id="A0A2R7Y2A6"/>
<evidence type="ECO:0000313" key="3">
    <source>
        <dbReference type="Proteomes" id="UP000244066"/>
    </source>
</evidence>
<organism evidence="2 3">
    <name type="scientific">Candidatus Terraquivivens tikiterensis</name>
    <dbReference type="NCBI Taxonomy" id="1980982"/>
    <lineage>
        <taxon>Archaea</taxon>
        <taxon>Nitrososphaerota</taxon>
        <taxon>Candidatus Wolframiiraptoraceae</taxon>
        <taxon>Candidatus Terraquivivens</taxon>
    </lineage>
</organism>
<feature type="coiled-coil region" evidence="1">
    <location>
        <begin position="56"/>
        <end position="83"/>
    </location>
</feature>
<reference evidence="2 3" key="1">
    <citation type="submission" date="2017-04" db="EMBL/GenBank/DDBJ databases">
        <title>Draft Aigarchaeota genome from a New Zealand hot spring.</title>
        <authorList>
            <person name="Reysenbach A.-L."/>
            <person name="Donaho J.A."/>
            <person name="Gerhart J."/>
            <person name="Kelley J.F."/>
            <person name="Kouba K."/>
            <person name="Podar M."/>
            <person name="Stott M."/>
        </authorList>
    </citation>
    <scope>NUCLEOTIDE SEQUENCE [LARGE SCALE GENOMIC DNA]</scope>
    <source>
        <strain evidence="2">NZ13_MG1</strain>
    </source>
</reference>
<comment type="caution">
    <text evidence="2">The sequence shown here is derived from an EMBL/GenBank/DDBJ whole genome shotgun (WGS) entry which is preliminary data.</text>
</comment>
<name>A0A2R7Y2A6_9ARCH</name>
<protein>
    <submittedName>
        <fullName evidence="2">Uncharacterized protein</fullName>
    </submittedName>
</protein>
<evidence type="ECO:0000313" key="2">
    <source>
        <dbReference type="EMBL" id="PUA31675.1"/>
    </source>
</evidence>